<comment type="caution">
    <text evidence="1">The sequence shown here is derived from an EMBL/GenBank/DDBJ whole genome shotgun (WGS) entry which is preliminary data.</text>
</comment>
<evidence type="ECO:0000313" key="1">
    <source>
        <dbReference type="EMBL" id="RWY38198.1"/>
    </source>
</evidence>
<dbReference type="AlphaFoldDB" id="A0A451GHH4"/>
<sequence length="263" mass="29001">MAKQLLIYSNVVPVNRVTHRDLSVRQTTSFAFATGTNTVPIVDIEFVKCAGEMPIVFAPTQSGLVCVALLGAEQDKNAFVTAEGTWDGRYVPAFFRRYPFVFSMQDGSDRLTLCIDEAYEGLNDENLGERLFDAAGTETSYTRNVLKFVEDYQATFVRTQDFCARLEASGLLEEARIDYALANGRRGGLSGFLRVSPTKLRELGDEEVLRLFRSGDLDLIQMHLMSMQQIEPVVARMSAASPAEAQAPVAAAETPAEPEPVLN</sequence>
<reference evidence="1 2" key="1">
    <citation type="journal article" date="2015" name="Int. J. Syst. Evol. Microbiol.">
        <title>Gemmobacter intermedius sp. nov., isolated from a white stork (Ciconia ciconia).</title>
        <authorList>
            <person name="Kampfer P."/>
            <person name="Jerzak L."/>
            <person name="Wilharm G."/>
            <person name="Golke J."/>
            <person name="Busse H.J."/>
            <person name="Glaeser S.P."/>
        </authorList>
    </citation>
    <scope>NUCLEOTIDE SEQUENCE [LARGE SCALE GENOMIC DNA]</scope>
    <source>
        <strain evidence="1 2">119/4</strain>
    </source>
</reference>
<dbReference type="EMBL" id="SBLC01000039">
    <property type="protein sequence ID" value="RWY38198.1"/>
    <property type="molecule type" value="Genomic_DNA"/>
</dbReference>
<dbReference type="OrthoDB" id="9806524at2"/>
<dbReference type="RefSeq" id="WP_128490579.1">
    <property type="nucleotide sequence ID" value="NZ_JBHLXB010000027.1"/>
</dbReference>
<name>A0A451GHH4_9RHOB</name>
<accession>A0A451GHH4</accession>
<dbReference type="Proteomes" id="UP000287168">
    <property type="component" value="Unassembled WGS sequence"/>
</dbReference>
<organism evidence="1 2">
    <name type="scientific">Falsigemmobacter intermedius</name>
    <dbReference type="NCBI Taxonomy" id="1553448"/>
    <lineage>
        <taxon>Bacteria</taxon>
        <taxon>Pseudomonadati</taxon>
        <taxon>Pseudomonadota</taxon>
        <taxon>Alphaproteobacteria</taxon>
        <taxon>Rhodobacterales</taxon>
        <taxon>Paracoccaceae</taxon>
        <taxon>Falsigemmobacter</taxon>
    </lineage>
</organism>
<protein>
    <submittedName>
        <fullName evidence="1">Peptidase</fullName>
    </submittedName>
</protein>
<dbReference type="InterPro" id="IPR010836">
    <property type="entry name" value="SapC"/>
</dbReference>
<dbReference type="Pfam" id="PF07277">
    <property type="entry name" value="SapC"/>
    <property type="match status" value="1"/>
</dbReference>
<gene>
    <name evidence="1" type="ORF">EP867_16550</name>
</gene>
<keyword evidence="2" id="KW-1185">Reference proteome</keyword>
<proteinExistence type="predicted"/>
<evidence type="ECO:0000313" key="2">
    <source>
        <dbReference type="Proteomes" id="UP000287168"/>
    </source>
</evidence>